<dbReference type="PROSITE" id="PS00892">
    <property type="entry name" value="HIT_1"/>
    <property type="match status" value="1"/>
</dbReference>
<dbReference type="PANTHER" id="PTHR12486:SF4">
    <property type="entry name" value="APRATAXIN"/>
    <property type="match status" value="1"/>
</dbReference>
<evidence type="ECO:0000313" key="3">
    <source>
        <dbReference type="EMBL" id="CAB0032019.1"/>
    </source>
</evidence>
<name>A0A6H5I612_9HYME</name>
<proteinExistence type="predicted"/>
<dbReference type="PROSITE" id="PS51084">
    <property type="entry name" value="HIT_2"/>
    <property type="match status" value="1"/>
</dbReference>
<dbReference type="OrthoDB" id="3512845at2759"/>
<dbReference type="InterPro" id="IPR036265">
    <property type="entry name" value="HIT-like_sf"/>
</dbReference>
<dbReference type="InterPro" id="IPR019808">
    <property type="entry name" value="Histidine_triad_CS"/>
</dbReference>
<keyword evidence="4" id="KW-1185">Reference proteome</keyword>
<dbReference type="GO" id="GO:0003697">
    <property type="term" value="F:single-stranded DNA binding"/>
    <property type="evidence" value="ECO:0007669"/>
    <property type="project" value="TreeGrafter"/>
</dbReference>
<dbReference type="SUPFAM" id="SSF54197">
    <property type="entry name" value="HIT-like"/>
    <property type="match status" value="1"/>
</dbReference>
<protein>
    <recommendedName>
        <fullName evidence="2">HIT domain-containing protein</fullName>
    </recommendedName>
</protein>
<dbReference type="GO" id="GO:0033699">
    <property type="term" value="F:DNA 5'-adenosine monophosphate hydrolase activity"/>
    <property type="evidence" value="ECO:0007669"/>
    <property type="project" value="TreeGrafter"/>
</dbReference>
<dbReference type="InterPro" id="IPR011146">
    <property type="entry name" value="HIT-like"/>
</dbReference>
<dbReference type="GO" id="GO:0005634">
    <property type="term" value="C:nucleus"/>
    <property type="evidence" value="ECO:0007669"/>
    <property type="project" value="TreeGrafter"/>
</dbReference>
<organism evidence="3 4">
    <name type="scientific">Trichogramma brassicae</name>
    <dbReference type="NCBI Taxonomy" id="86971"/>
    <lineage>
        <taxon>Eukaryota</taxon>
        <taxon>Metazoa</taxon>
        <taxon>Ecdysozoa</taxon>
        <taxon>Arthropoda</taxon>
        <taxon>Hexapoda</taxon>
        <taxon>Insecta</taxon>
        <taxon>Pterygota</taxon>
        <taxon>Neoptera</taxon>
        <taxon>Endopterygota</taxon>
        <taxon>Hymenoptera</taxon>
        <taxon>Apocrita</taxon>
        <taxon>Proctotrupomorpha</taxon>
        <taxon>Chalcidoidea</taxon>
        <taxon>Trichogrammatidae</taxon>
        <taxon>Trichogramma</taxon>
    </lineage>
</organism>
<dbReference type="GO" id="GO:0030983">
    <property type="term" value="F:mismatched DNA binding"/>
    <property type="evidence" value="ECO:0007669"/>
    <property type="project" value="TreeGrafter"/>
</dbReference>
<sequence>MHWSLGLIASINDPASILEEDDYIFVIKDYYPKARFHYLILPKKDIPSIEKVTRDDLQILKHMELVAHKFIQRHENEQIGYHALPHMHRLHLHVISTDFDSPYLKTKKHWNTFTTPYFIPSEGKKIFI</sequence>
<dbReference type="GO" id="GO:1990165">
    <property type="term" value="F:single-strand break-containing DNA binding"/>
    <property type="evidence" value="ECO:0007669"/>
    <property type="project" value="TreeGrafter"/>
</dbReference>
<dbReference type="AlphaFoldDB" id="A0A6H5I612"/>
<evidence type="ECO:0000313" key="4">
    <source>
        <dbReference type="Proteomes" id="UP000479190"/>
    </source>
</evidence>
<dbReference type="PANTHER" id="PTHR12486">
    <property type="entry name" value="APRATAXIN-RELATED"/>
    <property type="match status" value="1"/>
</dbReference>
<gene>
    <name evidence="3" type="ORF">TBRA_LOCUS3972</name>
</gene>
<accession>A0A6H5I612</accession>
<dbReference type="GO" id="GO:0003725">
    <property type="term" value="F:double-stranded RNA binding"/>
    <property type="evidence" value="ECO:0007669"/>
    <property type="project" value="TreeGrafter"/>
</dbReference>
<dbReference type="Gene3D" id="3.30.428.10">
    <property type="entry name" value="HIT-like"/>
    <property type="match status" value="1"/>
</dbReference>
<comment type="caution">
    <text evidence="1">Lacks conserved residue(s) required for the propagation of feature annotation.</text>
</comment>
<dbReference type="GO" id="GO:0000012">
    <property type="term" value="P:single strand break repair"/>
    <property type="evidence" value="ECO:0007669"/>
    <property type="project" value="TreeGrafter"/>
</dbReference>
<dbReference type="Proteomes" id="UP000479190">
    <property type="component" value="Unassembled WGS sequence"/>
</dbReference>
<feature type="domain" description="HIT" evidence="2">
    <location>
        <begin position="4"/>
        <end position="104"/>
    </location>
</feature>
<reference evidence="3 4" key="1">
    <citation type="submission" date="2020-02" db="EMBL/GenBank/DDBJ databases">
        <authorList>
            <person name="Ferguson B K."/>
        </authorList>
    </citation>
    <scope>NUCLEOTIDE SEQUENCE [LARGE SCALE GENOMIC DNA]</scope>
</reference>
<dbReference type="Pfam" id="PF11969">
    <property type="entry name" value="DcpS_C"/>
    <property type="match status" value="1"/>
</dbReference>
<evidence type="ECO:0000259" key="2">
    <source>
        <dbReference type="PROSITE" id="PS51084"/>
    </source>
</evidence>
<dbReference type="EMBL" id="CADCXV010000662">
    <property type="protein sequence ID" value="CAB0032019.1"/>
    <property type="molecule type" value="Genomic_DNA"/>
</dbReference>
<evidence type="ECO:0000256" key="1">
    <source>
        <dbReference type="PROSITE-ProRule" id="PRU00464"/>
    </source>
</evidence>